<dbReference type="EMBL" id="JACBZO010000001">
    <property type="protein sequence ID" value="NYI41738.1"/>
    <property type="molecule type" value="Genomic_DNA"/>
</dbReference>
<proteinExistence type="predicted"/>
<keyword evidence="3" id="KW-1185">Reference proteome</keyword>
<evidence type="ECO:0000313" key="3">
    <source>
        <dbReference type="Proteomes" id="UP000547973"/>
    </source>
</evidence>
<dbReference type="Proteomes" id="UP000547973">
    <property type="component" value="Unassembled WGS sequence"/>
</dbReference>
<gene>
    <name evidence="2" type="ORF">BKA03_001857</name>
</gene>
<comment type="caution">
    <text evidence="2">The sequence shown here is derived from an EMBL/GenBank/DDBJ whole genome shotgun (WGS) entry which is preliminary data.</text>
</comment>
<accession>A0A7Y9ZCL5</accession>
<keyword evidence="1" id="KW-0732">Signal</keyword>
<evidence type="ECO:0000256" key="1">
    <source>
        <dbReference type="SAM" id="SignalP"/>
    </source>
</evidence>
<organism evidence="2 3">
    <name type="scientific">Demequina lutea</name>
    <dbReference type="NCBI Taxonomy" id="431489"/>
    <lineage>
        <taxon>Bacteria</taxon>
        <taxon>Bacillati</taxon>
        <taxon>Actinomycetota</taxon>
        <taxon>Actinomycetes</taxon>
        <taxon>Micrococcales</taxon>
        <taxon>Demequinaceae</taxon>
        <taxon>Demequina</taxon>
    </lineage>
</organism>
<dbReference type="AlphaFoldDB" id="A0A7Y9ZCL5"/>
<sequence length="202" mass="21234">MGIARTVATFVMASAALALAGCTGDNGDSEAPAPTQTFATPARVCPEELPPLPEGSTESWDLATDAPDLPKASAAWLCKYIQKDAGTAVNHPSDWVWSRDGEPKRLEGAGLDVVAGLLNDLTVFPDGMVCTADLGPRWLVAFQVGDEVWGATIDEYGCRWTRLTEDPFTVAAGHSDDPRLVQGSLRPPTGVLDDLKAAAGLA</sequence>
<dbReference type="RefSeq" id="WP_062076224.1">
    <property type="nucleotide sequence ID" value="NZ_BBRC01000021.1"/>
</dbReference>
<feature type="signal peptide" evidence="1">
    <location>
        <begin position="1"/>
        <end position="20"/>
    </location>
</feature>
<reference evidence="2 3" key="1">
    <citation type="submission" date="2020-07" db="EMBL/GenBank/DDBJ databases">
        <title>Sequencing the genomes of 1000 actinobacteria strains.</title>
        <authorList>
            <person name="Klenk H.-P."/>
        </authorList>
    </citation>
    <scope>NUCLEOTIDE SEQUENCE [LARGE SCALE GENOMIC DNA]</scope>
    <source>
        <strain evidence="2 3">DSM 19970</strain>
    </source>
</reference>
<protein>
    <recommendedName>
        <fullName evidence="4">DUF3558 domain-containing protein</fullName>
    </recommendedName>
</protein>
<dbReference type="OrthoDB" id="3790276at2"/>
<feature type="chain" id="PRO_5038832309" description="DUF3558 domain-containing protein" evidence="1">
    <location>
        <begin position="21"/>
        <end position="202"/>
    </location>
</feature>
<evidence type="ECO:0000313" key="2">
    <source>
        <dbReference type="EMBL" id="NYI41738.1"/>
    </source>
</evidence>
<evidence type="ECO:0008006" key="4">
    <source>
        <dbReference type="Google" id="ProtNLM"/>
    </source>
</evidence>
<dbReference type="PROSITE" id="PS51257">
    <property type="entry name" value="PROKAR_LIPOPROTEIN"/>
    <property type="match status" value="1"/>
</dbReference>
<name>A0A7Y9ZCL5_9MICO</name>